<protein>
    <submittedName>
        <fullName evidence="4">ABC transporter substrate-binding protein</fullName>
    </submittedName>
</protein>
<dbReference type="PANTHER" id="PTHR30024:SF48">
    <property type="entry name" value="ABC TRANSPORTER SUBSTRATE-BINDING PROTEIN"/>
    <property type="match status" value="1"/>
</dbReference>
<dbReference type="CDD" id="cd13558">
    <property type="entry name" value="PBP2_SsuA_like_2"/>
    <property type="match status" value="1"/>
</dbReference>
<keyword evidence="5" id="KW-1185">Reference proteome</keyword>
<dbReference type="RefSeq" id="WP_377001892.1">
    <property type="nucleotide sequence ID" value="NZ_JBHSQE010000009.1"/>
</dbReference>
<dbReference type="Gene3D" id="3.40.190.10">
    <property type="entry name" value="Periplasmic binding protein-like II"/>
    <property type="match status" value="2"/>
</dbReference>
<evidence type="ECO:0000256" key="1">
    <source>
        <dbReference type="ARBA" id="ARBA00010742"/>
    </source>
</evidence>
<evidence type="ECO:0000259" key="3">
    <source>
        <dbReference type="SMART" id="SM00062"/>
    </source>
</evidence>
<dbReference type="PROSITE" id="PS51257">
    <property type="entry name" value="PROKAR_LIPOPROTEIN"/>
    <property type="match status" value="1"/>
</dbReference>
<comment type="similarity">
    <text evidence="1">Belongs to the bacterial solute-binding protein SsuA/TauA family.</text>
</comment>
<organism evidence="4 5">
    <name type="scientific">Corynebacterium nasicanis</name>
    <dbReference type="NCBI Taxonomy" id="1448267"/>
    <lineage>
        <taxon>Bacteria</taxon>
        <taxon>Bacillati</taxon>
        <taxon>Actinomycetota</taxon>
        <taxon>Actinomycetes</taxon>
        <taxon>Mycobacteriales</taxon>
        <taxon>Corynebacteriaceae</taxon>
        <taxon>Corynebacterium</taxon>
    </lineage>
</organism>
<proteinExistence type="inferred from homology"/>
<evidence type="ECO:0000313" key="5">
    <source>
        <dbReference type="Proteomes" id="UP001596244"/>
    </source>
</evidence>
<dbReference type="SMART" id="SM00062">
    <property type="entry name" value="PBPb"/>
    <property type="match status" value="1"/>
</dbReference>
<gene>
    <name evidence="4" type="ORF">ACFPUZ_10700</name>
</gene>
<accession>A0ABW1QG96</accession>
<comment type="caution">
    <text evidence="4">The sequence shown here is derived from an EMBL/GenBank/DDBJ whole genome shotgun (WGS) entry which is preliminary data.</text>
</comment>
<keyword evidence="2" id="KW-0732">Signal</keyword>
<evidence type="ECO:0000313" key="4">
    <source>
        <dbReference type="EMBL" id="MFC6147270.1"/>
    </source>
</evidence>
<feature type="signal peptide" evidence="2">
    <location>
        <begin position="1"/>
        <end position="27"/>
    </location>
</feature>
<sequence>MISPRILVPLLLTGALGLGACSSPSNADDLGSLTLNVGDQIAGTEKVLAAAGELADVPYDISWSAFTSGPPQIEALNAAQIDFAITGNTPPVLGGNTDTTVITAYSNPAEGDAILLRPDSDITSVAELAGRSVAVARGSSAHGHLILQLEKAGVLVEDVTINYLPPSDGKAAFESGQVDAWAVWDPYTALAELDGAVPLVTAAGVSNGFGFGVASDAALEDPLTSRALADFTARVERAYAWARENPSAWAQVYATETRVDVAAAELNNRSLRTQIPLDERVVSSQNDLIGAFHRAGILPTGFDFADKIDTRFEENR</sequence>
<name>A0ABW1QG96_9CORY</name>
<dbReference type="Proteomes" id="UP001596244">
    <property type="component" value="Unassembled WGS sequence"/>
</dbReference>
<feature type="chain" id="PRO_5045928602" evidence="2">
    <location>
        <begin position="28"/>
        <end position="316"/>
    </location>
</feature>
<dbReference type="InterPro" id="IPR001638">
    <property type="entry name" value="Solute-binding_3/MltF_N"/>
</dbReference>
<dbReference type="SUPFAM" id="SSF53850">
    <property type="entry name" value="Periplasmic binding protein-like II"/>
    <property type="match status" value="1"/>
</dbReference>
<reference evidence="5" key="1">
    <citation type="journal article" date="2019" name="Int. J. Syst. Evol. Microbiol.">
        <title>The Global Catalogue of Microorganisms (GCM) 10K type strain sequencing project: providing services to taxonomists for standard genome sequencing and annotation.</title>
        <authorList>
            <consortium name="The Broad Institute Genomics Platform"/>
            <consortium name="The Broad Institute Genome Sequencing Center for Infectious Disease"/>
            <person name="Wu L."/>
            <person name="Ma J."/>
        </authorList>
    </citation>
    <scope>NUCLEOTIDE SEQUENCE [LARGE SCALE GENOMIC DNA]</scope>
    <source>
        <strain evidence="5">CCUG 51943</strain>
    </source>
</reference>
<dbReference type="EMBL" id="JBHSQE010000009">
    <property type="protein sequence ID" value="MFC6147270.1"/>
    <property type="molecule type" value="Genomic_DNA"/>
</dbReference>
<dbReference type="PANTHER" id="PTHR30024">
    <property type="entry name" value="ALIPHATIC SULFONATES-BINDING PROTEIN-RELATED"/>
    <property type="match status" value="1"/>
</dbReference>
<dbReference type="Pfam" id="PF13379">
    <property type="entry name" value="NMT1_2"/>
    <property type="match status" value="1"/>
</dbReference>
<feature type="domain" description="Solute-binding protein family 3/N-terminal" evidence="3">
    <location>
        <begin position="34"/>
        <end position="245"/>
    </location>
</feature>
<evidence type="ECO:0000256" key="2">
    <source>
        <dbReference type="SAM" id="SignalP"/>
    </source>
</evidence>